<dbReference type="RefSeq" id="WP_113029006.1">
    <property type="nucleotide sequence ID" value="NZ_QMFB01000001.1"/>
</dbReference>
<dbReference type="OrthoDB" id="2692055at2"/>
<comment type="caution">
    <text evidence="1">The sequence shown here is derived from an EMBL/GenBank/DDBJ whole genome shotgun (WGS) entry which is preliminary data.</text>
</comment>
<accession>A0A329MZB1</accession>
<evidence type="ECO:0000313" key="1">
    <source>
        <dbReference type="EMBL" id="RAV22897.1"/>
    </source>
</evidence>
<dbReference type="AlphaFoldDB" id="A0A329MZB1"/>
<protein>
    <submittedName>
        <fullName evidence="1">Uncharacterized protein</fullName>
    </submittedName>
</protein>
<gene>
    <name evidence="1" type="ORF">DQG23_01440</name>
</gene>
<name>A0A329MZB1_9BACL</name>
<proteinExistence type="predicted"/>
<reference evidence="1 2" key="1">
    <citation type="journal article" date="2009" name="Int. J. Syst. Evol. Microbiol.">
        <title>Paenibacillus contaminans sp. nov., isolated from a contaminated laboratory plate.</title>
        <authorList>
            <person name="Chou J.H."/>
            <person name="Lee J.H."/>
            <person name="Lin M.C."/>
            <person name="Chang P.S."/>
            <person name="Arun A.B."/>
            <person name="Young C.C."/>
            <person name="Chen W.M."/>
        </authorList>
    </citation>
    <scope>NUCLEOTIDE SEQUENCE [LARGE SCALE GENOMIC DNA]</scope>
    <source>
        <strain evidence="1 2">CKOBP-6</strain>
    </source>
</reference>
<sequence>MKLYVRDNFFNSGKTEILDERNHAVGVVDLRSAFGSALDVYGLQGRLLYGGKFPMLSNKWIVSDAGGDECGMLRYRLSFLSKRYEYESYGRGVYEITAEAFSRDYEIRNSQGALAATFRKVDGWFEAAVYCLENLTDEVSSYEWIAVILGMNEIQKRHRSSG</sequence>
<evidence type="ECO:0000313" key="2">
    <source>
        <dbReference type="Proteomes" id="UP000250369"/>
    </source>
</evidence>
<organism evidence="1 2">
    <name type="scientific">Paenibacillus contaminans</name>
    <dbReference type="NCBI Taxonomy" id="450362"/>
    <lineage>
        <taxon>Bacteria</taxon>
        <taxon>Bacillati</taxon>
        <taxon>Bacillota</taxon>
        <taxon>Bacilli</taxon>
        <taxon>Bacillales</taxon>
        <taxon>Paenibacillaceae</taxon>
        <taxon>Paenibacillus</taxon>
    </lineage>
</organism>
<dbReference type="EMBL" id="QMFB01000001">
    <property type="protein sequence ID" value="RAV22897.1"/>
    <property type="molecule type" value="Genomic_DNA"/>
</dbReference>
<dbReference type="Proteomes" id="UP000250369">
    <property type="component" value="Unassembled WGS sequence"/>
</dbReference>
<keyword evidence="2" id="KW-1185">Reference proteome</keyword>